<dbReference type="OrthoDB" id="8663148at2"/>
<dbReference type="RefSeq" id="WP_106366626.1">
    <property type="nucleotide sequence ID" value="NZ_PVTJ01000014.1"/>
</dbReference>
<keyword evidence="3" id="KW-0813">Transport</keyword>
<organism evidence="6 7">
    <name type="scientific">Glycomyces artemisiae</name>
    <dbReference type="NCBI Taxonomy" id="1076443"/>
    <lineage>
        <taxon>Bacteria</taxon>
        <taxon>Bacillati</taxon>
        <taxon>Actinomycetota</taxon>
        <taxon>Actinomycetes</taxon>
        <taxon>Glycomycetales</taxon>
        <taxon>Glycomycetaceae</taxon>
        <taxon>Glycomyces</taxon>
    </lineage>
</organism>
<dbReference type="PROSITE" id="PS51318">
    <property type="entry name" value="TAT"/>
    <property type="match status" value="1"/>
</dbReference>
<dbReference type="InterPro" id="IPR006059">
    <property type="entry name" value="SBP"/>
</dbReference>
<dbReference type="GO" id="GO:0030313">
    <property type="term" value="C:cell envelope"/>
    <property type="evidence" value="ECO:0007669"/>
    <property type="project" value="UniProtKB-SubCell"/>
</dbReference>
<dbReference type="EMBL" id="PVTJ01000014">
    <property type="protein sequence ID" value="PRY54739.1"/>
    <property type="molecule type" value="Genomic_DNA"/>
</dbReference>
<dbReference type="InterPro" id="IPR022386">
    <property type="entry name" value="Chitin_NgcE"/>
</dbReference>
<dbReference type="PANTHER" id="PTHR43649:SF31">
    <property type="entry name" value="SN-GLYCEROL-3-PHOSPHATE-BINDING PERIPLASMIC PROTEIN UGPB"/>
    <property type="match status" value="1"/>
</dbReference>
<protein>
    <submittedName>
        <fullName evidence="6">N-acetylglucosamine-binding protein /chitobiose-binding protein</fullName>
    </submittedName>
</protein>
<reference evidence="6 7" key="1">
    <citation type="submission" date="2018-03" db="EMBL/GenBank/DDBJ databases">
        <title>Genomic Encyclopedia of Type Strains, Phase III (KMG-III): the genomes of soil and plant-associated and newly described type strains.</title>
        <authorList>
            <person name="Whitman W."/>
        </authorList>
    </citation>
    <scope>NUCLEOTIDE SEQUENCE [LARGE SCALE GENOMIC DNA]</scope>
    <source>
        <strain evidence="6 7">CGMCC 4.7067</strain>
    </source>
</reference>
<evidence type="ECO:0000256" key="5">
    <source>
        <dbReference type="SAM" id="SignalP"/>
    </source>
</evidence>
<proteinExistence type="inferred from homology"/>
<evidence type="ECO:0000256" key="2">
    <source>
        <dbReference type="ARBA" id="ARBA00008520"/>
    </source>
</evidence>
<dbReference type="NCBIfam" id="TIGR03851">
    <property type="entry name" value="chitin_NgcE"/>
    <property type="match status" value="1"/>
</dbReference>
<sequence>MDVRSSRRALLQLSTMAGASAVLSGCVTAGGDGPAEQATGAVTDDNPLGVPDGADLEVVVFDGGFGSEYTQHAVTLYEERHPGAAVTHEGLQKVGEVLQPRFVSGEPPDVVDNTGAGRLDIAALAAAGQLTDLADLLDAPSLDDPAVRVRDLLLPGVVEDGTLDGTAGFLNYSYVVWGIWYSRSLFEQHGWTAPATWDDMLALCGEIKAAGIAPWTWQGKYPEYMMDPLQSLAAKTGGLDLVYAIDNLEPDAWRQDGVLAAAEAVHALVTGGHILEGSEGLSHTEAQNAWCTGQAAFIPCGSWIEGEQQGVTPEGFDMAMAPVPALTAADALPYGAVQGSSSESFLVPAQALNPRGGLEYLRCLFSTEVARGFAESAKAMPVVKGATDGLDLSPGLASVAAALDAAGANVFGYKYRTWYPELAVEVDTATGELLAGRADPDTWADRIQAAADAVAADDSVVKYER</sequence>
<comment type="caution">
    <text evidence="6">The sequence shown here is derived from an EMBL/GenBank/DDBJ whole genome shotgun (WGS) entry which is preliminary data.</text>
</comment>
<comment type="subcellular location">
    <subcellularLocation>
        <location evidence="1">Cell envelope</location>
    </subcellularLocation>
</comment>
<evidence type="ECO:0000256" key="4">
    <source>
        <dbReference type="ARBA" id="ARBA00022729"/>
    </source>
</evidence>
<name>A0A2T0UA02_9ACTN</name>
<keyword evidence="4 5" id="KW-0732">Signal</keyword>
<dbReference type="InterPro" id="IPR050490">
    <property type="entry name" value="Bact_solute-bd_prot1"/>
</dbReference>
<evidence type="ECO:0000256" key="3">
    <source>
        <dbReference type="ARBA" id="ARBA00022448"/>
    </source>
</evidence>
<evidence type="ECO:0000313" key="6">
    <source>
        <dbReference type="EMBL" id="PRY54739.1"/>
    </source>
</evidence>
<gene>
    <name evidence="6" type="ORF">B0I28_11411</name>
</gene>
<keyword evidence="7" id="KW-1185">Reference proteome</keyword>
<dbReference type="PANTHER" id="PTHR43649">
    <property type="entry name" value="ARABINOSE-BINDING PROTEIN-RELATED"/>
    <property type="match status" value="1"/>
</dbReference>
<evidence type="ECO:0000313" key="7">
    <source>
        <dbReference type="Proteomes" id="UP000238176"/>
    </source>
</evidence>
<feature type="signal peptide" evidence="5">
    <location>
        <begin position="1"/>
        <end position="29"/>
    </location>
</feature>
<evidence type="ECO:0000256" key="1">
    <source>
        <dbReference type="ARBA" id="ARBA00004196"/>
    </source>
</evidence>
<dbReference type="AlphaFoldDB" id="A0A2T0UA02"/>
<feature type="chain" id="PRO_5039005109" evidence="5">
    <location>
        <begin position="30"/>
        <end position="465"/>
    </location>
</feature>
<dbReference type="Proteomes" id="UP000238176">
    <property type="component" value="Unassembled WGS sequence"/>
</dbReference>
<dbReference type="SUPFAM" id="SSF53850">
    <property type="entry name" value="Periplasmic binding protein-like II"/>
    <property type="match status" value="1"/>
</dbReference>
<comment type="similarity">
    <text evidence="2">Belongs to the bacterial solute-binding protein 1 family.</text>
</comment>
<dbReference type="PROSITE" id="PS51257">
    <property type="entry name" value="PROKAR_LIPOPROTEIN"/>
    <property type="match status" value="1"/>
</dbReference>
<dbReference type="InterPro" id="IPR006311">
    <property type="entry name" value="TAT_signal"/>
</dbReference>
<accession>A0A2T0UA02</accession>
<dbReference type="Gene3D" id="3.40.190.10">
    <property type="entry name" value="Periplasmic binding protein-like II"/>
    <property type="match status" value="2"/>
</dbReference>
<dbReference type="Pfam" id="PF01547">
    <property type="entry name" value="SBP_bac_1"/>
    <property type="match status" value="1"/>
</dbReference>